<sequence length="79" mass="8679">RVQEVAGMNRAPAANKDRQVAGRTGFIMDEGARQIAQGITYHFIMDEGARQIAQGVVLATRTLSLALSLSLLFIYLHIH</sequence>
<gene>
    <name evidence="2" type="ORF">KIPB_015652</name>
</gene>
<dbReference type="EMBL" id="BDIP01008938">
    <property type="protein sequence ID" value="GIQ92083.1"/>
    <property type="molecule type" value="Genomic_DNA"/>
</dbReference>
<dbReference type="Proteomes" id="UP000265618">
    <property type="component" value="Unassembled WGS sequence"/>
</dbReference>
<feature type="transmembrane region" description="Helical" evidence="1">
    <location>
        <begin position="55"/>
        <end position="78"/>
    </location>
</feature>
<accession>A0A9K3GR50</accession>
<protein>
    <submittedName>
        <fullName evidence="2">Uncharacterized protein</fullName>
    </submittedName>
</protein>
<keyword evidence="1" id="KW-0472">Membrane</keyword>
<evidence type="ECO:0000256" key="1">
    <source>
        <dbReference type="SAM" id="Phobius"/>
    </source>
</evidence>
<keyword evidence="1" id="KW-1133">Transmembrane helix</keyword>
<evidence type="ECO:0000313" key="3">
    <source>
        <dbReference type="Proteomes" id="UP000265618"/>
    </source>
</evidence>
<evidence type="ECO:0000313" key="2">
    <source>
        <dbReference type="EMBL" id="GIQ92083.1"/>
    </source>
</evidence>
<comment type="caution">
    <text evidence="2">The sequence shown here is derived from an EMBL/GenBank/DDBJ whole genome shotgun (WGS) entry which is preliminary data.</text>
</comment>
<keyword evidence="3" id="KW-1185">Reference proteome</keyword>
<name>A0A9K3GR50_9EUKA</name>
<keyword evidence="1" id="KW-0812">Transmembrane</keyword>
<dbReference type="AlphaFoldDB" id="A0A9K3GR50"/>
<proteinExistence type="predicted"/>
<feature type="non-terminal residue" evidence="2">
    <location>
        <position position="1"/>
    </location>
</feature>
<reference evidence="2 3" key="1">
    <citation type="journal article" date="2018" name="PLoS ONE">
        <title>The draft genome of Kipferlia bialata reveals reductive genome evolution in fornicate parasites.</title>
        <authorList>
            <person name="Tanifuji G."/>
            <person name="Takabayashi S."/>
            <person name="Kume K."/>
            <person name="Takagi M."/>
            <person name="Nakayama T."/>
            <person name="Kamikawa R."/>
            <person name="Inagaki Y."/>
            <person name="Hashimoto T."/>
        </authorList>
    </citation>
    <scope>NUCLEOTIDE SEQUENCE [LARGE SCALE GENOMIC DNA]</scope>
    <source>
        <strain evidence="2">NY0173</strain>
    </source>
</reference>
<organism evidence="2 3">
    <name type="scientific">Kipferlia bialata</name>
    <dbReference type="NCBI Taxonomy" id="797122"/>
    <lineage>
        <taxon>Eukaryota</taxon>
        <taxon>Metamonada</taxon>
        <taxon>Carpediemonas-like organisms</taxon>
        <taxon>Kipferlia</taxon>
    </lineage>
</organism>